<dbReference type="Gene3D" id="2.60.40.2080">
    <property type="match status" value="2"/>
</dbReference>
<sequence length="380" mass="41053">MSSTPGSSGKQPIPNMPSWNGEGSSSAATPSQEDTTNGNSKASVFLAAAPRLPLQEDDSLLPPSYDDANSIRSGFLPAQPSTPQENLGVGIQDALEFEYAFQIARAHEELATSVVRHVGSKTTVLAIQRLALGPHRPNTQVATVFKLNAVPLAANQLEVTAKSNSEMAMRSIKIGMLDIADDDPDLQSGVIDWLTRGTGSSSVVGSDLPDVFFERPYSMPPDILMFLHAFVFRPNAPRRVRASTIGIGQQGFHPKMATGTNPLVDAKATWIAVPKDSMRFDCGTFEVTSKSGPAASMSTFTGTVQFTKWKFPKKQPPKVFIGLTGFDRDVSRPFRYSVAVTGVSHKGFSWAVRNWDETLMSYTWGAVISWIATANPSVTL</sequence>
<reference evidence="3 4" key="1">
    <citation type="submission" date="2019-03" db="EMBL/GenBank/DDBJ databases">
        <title>Nematode-trapping fungi genome.</title>
        <authorList>
            <person name="Vidal-Diez De Ulzurrun G."/>
        </authorList>
    </citation>
    <scope>NUCLEOTIDE SEQUENCE [LARGE SCALE GENOMIC DNA]</scope>
    <source>
        <strain evidence="3 4">TWF154</strain>
    </source>
</reference>
<evidence type="ECO:0000256" key="1">
    <source>
        <dbReference type="SAM" id="MobiDB-lite"/>
    </source>
</evidence>
<feature type="compositionally biased region" description="Polar residues" evidence="1">
    <location>
        <begin position="1"/>
        <end position="10"/>
    </location>
</feature>
<name>A0A7C8PYA1_ORBOL</name>
<comment type="caution">
    <text evidence="3">The sequence shown here is derived from an EMBL/GenBank/DDBJ whole genome shotgun (WGS) entry which is preliminary data.</text>
</comment>
<dbReference type="Pfam" id="PF09458">
    <property type="entry name" value="H_lectin"/>
    <property type="match status" value="2"/>
</dbReference>
<evidence type="ECO:0000313" key="4">
    <source>
        <dbReference type="Proteomes" id="UP000297595"/>
    </source>
</evidence>
<feature type="domain" description="H-type lectin" evidence="2">
    <location>
        <begin position="304"/>
        <end position="373"/>
    </location>
</feature>
<accession>A0A7C8PYA1</accession>
<organism evidence="3 4">
    <name type="scientific">Orbilia oligospora</name>
    <name type="common">Nematode-trapping fungus</name>
    <name type="synonym">Arthrobotrys oligospora</name>
    <dbReference type="NCBI Taxonomy" id="2813651"/>
    <lineage>
        <taxon>Eukaryota</taxon>
        <taxon>Fungi</taxon>
        <taxon>Dikarya</taxon>
        <taxon>Ascomycota</taxon>
        <taxon>Pezizomycotina</taxon>
        <taxon>Orbiliomycetes</taxon>
        <taxon>Orbiliales</taxon>
        <taxon>Orbiliaceae</taxon>
        <taxon>Orbilia</taxon>
    </lineage>
</organism>
<evidence type="ECO:0000313" key="3">
    <source>
        <dbReference type="EMBL" id="TGJ69769.1"/>
    </source>
</evidence>
<feature type="domain" description="H-type lectin" evidence="2">
    <location>
        <begin position="211"/>
        <end position="273"/>
    </location>
</feature>
<dbReference type="InterPro" id="IPR037221">
    <property type="entry name" value="H-type_lectin_dom_sf"/>
</dbReference>
<dbReference type="SUPFAM" id="SSF141086">
    <property type="entry name" value="Agglutinin HPA-like"/>
    <property type="match status" value="2"/>
</dbReference>
<feature type="region of interest" description="Disordered" evidence="1">
    <location>
        <begin position="1"/>
        <end position="44"/>
    </location>
</feature>
<protein>
    <recommendedName>
        <fullName evidence="2">H-type lectin domain-containing protein</fullName>
    </recommendedName>
</protein>
<dbReference type="Proteomes" id="UP000297595">
    <property type="component" value="Unassembled WGS sequence"/>
</dbReference>
<dbReference type="InterPro" id="IPR019019">
    <property type="entry name" value="H-type_lectin_domain"/>
</dbReference>
<dbReference type="GO" id="GO:0007155">
    <property type="term" value="P:cell adhesion"/>
    <property type="evidence" value="ECO:0007669"/>
    <property type="project" value="InterPro"/>
</dbReference>
<evidence type="ECO:0000259" key="2">
    <source>
        <dbReference type="Pfam" id="PF09458"/>
    </source>
</evidence>
<dbReference type="AlphaFoldDB" id="A0A7C8PYA1"/>
<feature type="compositionally biased region" description="Polar residues" evidence="1">
    <location>
        <begin position="17"/>
        <end position="42"/>
    </location>
</feature>
<dbReference type="EMBL" id="SOZJ01000003">
    <property type="protein sequence ID" value="TGJ69769.1"/>
    <property type="molecule type" value="Genomic_DNA"/>
</dbReference>
<proteinExistence type="predicted"/>
<dbReference type="GO" id="GO:0030246">
    <property type="term" value="F:carbohydrate binding"/>
    <property type="evidence" value="ECO:0007669"/>
    <property type="project" value="InterPro"/>
</dbReference>
<gene>
    <name evidence="3" type="ORF">EYR41_005788</name>
</gene>